<evidence type="ECO:0000256" key="1">
    <source>
        <dbReference type="SAM" id="Phobius"/>
    </source>
</evidence>
<dbReference type="Gene3D" id="2.120.10.70">
    <property type="entry name" value="Fucose-specific lectin"/>
    <property type="match status" value="1"/>
</dbReference>
<name>A0AAE8MBC6_9HYPO</name>
<gene>
    <name evidence="2" type="ORF">FTOL_07770</name>
</gene>
<comment type="caution">
    <text evidence="2">The sequence shown here is derived from an EMBL/GenBank/DDBJ whole genome shotgun (WGS) entry which is preliminary data.</text>
</comment>
<evidence type="ECO:0000313" key="2">
    <source>
        <dbReference type="EMBL" id="SPJ79379.1"/>
    </source>
</evidence>
<feature type="transmembrane region" description="Helical" evidence="1">
    <location>
        <begin position="12"/>
        <end position="37"/>
    </location>
</feature>
<proteinExistence type="predicted"/>
<dbReference type="AlphaFoldDB" id="A0AAE8MBC6"/>
<sequence>MHVPSPDPDLVPLLMFICLILVCILCLSCLILVILVIRLCVHTQQSPPVKVEGKKKEVKEVKEEIKKTIKKLSEPVQELFHSAQDHLKHPKQPQQQQQHFTQQSIDSFCHPSSTMSSHIQHLVAVAEADANTILFQVDENYKLIFYESQSPSEGLPRRKYDLNTLYVDDDEIKVNEKLPVIAAVAFQHVDSCHGEPQVRLYYVKHNELTLREVYRLGGRDAEWKHGKSFNLKEYSIAEGSGLTANVFQPNNDPKKFTIKLYYQQSNKDAYADVIYNIVANDEWSTRPNVTKA</sequence>
<evidence type="ECO:0000313" key="3">
    <source>
        <dbReference type="Proteomes" id="UP001187734"/>
    </source>
</evidence>
<keyword evidence="1" id="KW-0812">Transmembrane</keyword>
<keyword evidence="3" id="KW-1185">Reference proteome</keyword>
<reference evidence="2" key="1">
    <citation type="submission" date="2018-03" db="EMBL/GenBank/DDBJ databases">
        <authorList>
            <person name="Guldener U."/>
        </authorList>
    </citation>
    <scope>NUCLEOTIDE SEQUENCE</scope>
</reference>
<protein>
    <recommendedName>
        <fullName evidence="4">Fucose-specific lectin</fullName>
    </recommendedName>
</protein>
<dbReference type="Proteomes" id="UP001187734">
    <property type="component" value="Unassembled WGS sequence"/>
</dbReference>
<organism evidence="2 3">
    <name type="scientific">Fusarium torulosum</name>
    <dbReference type="NCBI Taxonomy" id="33205"/>
    <lineage>
        <taxon>Eukaryota</taxon>
        <taxon>Fungi</taxon>
        <taxon>Dikarya</taxon>
        <taxon>Ascomycota</taxon>
        <taxon>Pezizomycotina</taxon>
        <taxon>Sordariomycetes</taxon>
        <taxon>Hypocreomycetidae</taxon>
        <taxon>Hypocreales</taxon>
        <taxon>Nectriaceae</taxon>
        <taxon>Fusarium</taxon>
    </lineage>
</organism>
<keyword evidence="1" id="KW-1133">Transmembrane helix</keyword>
<evidence type="ECO:0008006" key="4">
    <source>
        <dbReference type="Google" id="ProtNLM"/>
    </source>
</evidence>
<accession>A0AAE8MBC6</accession>
<keyword evidence="1" id="KW-0472">Membrane</keyword>
<dbReference type="EMBL" id="ONZP01000267">
    <property type="protein sequence ID" value="SPJ79379.1"/>
    <property type="molecule type" value="Genomic_DNA"/>
</dbReference>